<proteinExistence type="predicted"/>
<keyword evidence="2" id="KW-1185">Reference proteome</keyword>
<protein>
    <recommendedName>
        <fullName evidence="3">Flavin reductase</fullName>
    </recommendedName>
</protein>
<organism evidence="1 2">
    <name type="scientific">Plantactinospora endophytica</name>
    <dbReference type="NCBI Taxonomy" id="673535"/>
    <lineage>
        <taxon>Bacteria</taxon>
        <taxon>Bacillati</taxon>
        <taxon>Actinomycetota</taxon>
        <taxon>Actinomycetes</taxon>
        <taxon>Micromonosporales</taxon>
        <taxon>Micromonosporaceae</taxon>
        <taxon>Plantactinospora</taxon>
    </lineage>
</organism>
<accession>A0ABQ4DTR9</accession>
<dbReference type="Proteomes" id="UP000646749">
    <property type="component" value="Unassembled WGS sequence"/>
</dbReference>
<sequence length="92" mass="10399">MNPPFARRRPHVPTRPRYLCRTCAAPWPCQPARLNLLHAYRGARANLLIHLAGHLHRALCDLLATSPNLDQVALCLRFLGWVPDWAARATLS</sequence>
<gene>
    <name evidence="1" type="ORF">Pen02_07900</name>
</gene>
<evidence type="ECO:0008006" key="3">
    <source>
        <dbReference type="Google" id="ProtNLM"/>
    </source>
</evidence>
<dbReference type="EMBL" id="BONW01000002">
    <property type="protein sequence ID" value="GIG85854.1"/>
    <property type="molecule type" value="Genomic_DNA"/>
</dbReference>
<dbReference type="RefSeq" id="WP_203864515.1">
    <property type="nucleotide sequence ID" value="NZ_BONW01000002.1"/>
</dbReference>
<evidence type="ECO:0000313" key="2">
    <source>
        <dbReference type="Proteomes" id="UP000646749"/>
    </source>
</evidence>
<comment type="caution">
    <text evidence="1">The sequence shown here is derived from an EMBL/GenBank/DDBJ whole genome shotgun (WGS) entry which is preliminary data.</text>
</comment>
<name>A0ABQ4DTR9_9ACTN</name>
<reference evidence="1 2" key="1">
    <citation type="submission" date="2021-01" db="EMBL/GenBank/DDBJ databases">
        <title>Whole genome shotgun sequence of Plantactinospora endophytica NBRC 110450.</title>
        <authorList>
            <person name="Komaki H."/>
            <person name="Tamura T."/>
        </authorList>
    </citation>
    <scope>NUCLEOTIDE SEQUENCE [LARGE SCALE GENOMIC DNA]</scope>
    <source>
        <strain evidence="1 2">NBRC 110450</strain>
    </source>
</reference>
<evidence type="ECO:0000313" key="1">
    <source>
        <dbReference type="EMBL" id="GIG85854.1"/>
    </source>
</evidence>